<organism evidence="1 2">
    <name type="scientific">Marinimicrococcus flavescens</name>
    <dbReference type="NCBI Taxonomy" id="3031815"/>
    <lineage>
        <taxon>Bacteria</taxon>
        <taxon>Pseudomonadati</taxon>
        <taxon>Pseudomonadota</taxon>
        <taxon>Alphaproteobacteria</taxon>
        <taxon>Geminicoccales</taxon>
        <taxon>Geminicoccaceae</taxon>
        <taxon>Marinimicrococcus</taxon>
    </lineage>
</organism>
<accession>A0AAP3UXW7</accession>
<dbReference type="PANTHER" id="PTHR39327:SF1">
    <property type="entry name" value="BLR5470 PROTEIN"/>
    <property type="match status" value="1"/>
</dbReference>
<evidence type="ECO:0000313" key="1">
    <source>
        <dbReference type="EMBL" id="MDF1585265.1"/>
    </source>
</evidence>
<dbReference type="PANTHER" id="PTHR39327">
    <property type="match status" value="1"/>
</dbReference>
<dbReference type="Pfam" id="PF06035">
    <property type="entry name" value="Peptidase_C93"/>
    <property type="match status" value="1"/>
</dbReference>
<protein>
    <submittedName>
        <fullName evidence="1">Transglutaminase-like cysteine peptidase</fullName>
    </submittedName>
</protein>
<dbReference type="Gene3D" id="3.10.620.30">
    <property type="match status" value="1"/>
</dbReference>
<dbReference type="EMBL" id="JARGEQ010000016">
    <property type="protein sequence ID" value="MDF1585265.1"/>
    <property type="molecule type" value="Genomic_DNA"/>
</dbReference>
<evidence type="ECO:0000313" key="2">
    <source>
        <dbReference type="Proteomes" id="UP001301140"/>
    </source>
</evidence>
<comment type="caution">
    <text evidence="1">The sequence shown here is derived from an EMBL/GenBank/DDBJ whole genome shotgun (WGS) entry which is preliminary data.</text>
</comment>
<reference evidence="1 2" key="1">
    <citation type="submission" date="2023-03" db="EMBL/GenBank/DDBJ databases">
        <title>YIM 152171 draft genome.</title>
        <authorList>
            <person name="Yang Z."/>
        </authorList>
    </citation>
    <scope>NUCLEOTIDE SEQUENCE [LARGE SCALE GENOMIC DNA]</scope>
    <source>
        <strain evidence="1 2">YIM 152171</strain>
    </source>
</reference>
<sequence>MRSLLAGLALPLALGMGAGEALSLPPSLPHDLLLAPSLLGSHESRPMGLDALPRWQDVLARIEAERPLYARCDALEAACEAAGLGEWRALLRRLEGVPRKDQIAAVNRFANRWSYRSDSANYERSDYWATPLQFMERSGDCEDYAIMKYVSLRELGVPEARLRLVVVQDARQDVVHAVLAVEDEREVWILDNLADRVLPQEQVSHYLPYYSVNAESRWMHAAPRRAAGPAGHRAP</sequence>
<dbReference type="InterPro" id="IPR010319">
    <property type="entry name" value="Transglutaminase-like_Cys_pept"/>
</dbReference>
<keyword evidence="2" id="KW-1185">Reference proteome</keyword>
<dbReference type="AlphaFoldDB" id="A0AAP3UXW7"/>
<gene>
    <name evidence="1" type="ORF">PZ740_02570</name>
</gene>
<dbReference type="RefSeq" id="WP_327787679.1">
    <property type="nucleotide sequence ID" value="NZ_JARGEQ010000016.1"/>
</dbReference>
<proteinExistence type="predicted"/>
<dbReference type="Proteomes" id="UP001301140">
    <property type="component" value="Unassembled WGS sequence"/>
</dbReference>
<name>A0AAP3UXW7_9PROT</name>